<evidence type="ECO:0000256" key="5">
    <source>
        <dbReference type="ARBA" id="ARBA00022725"/>
    </source>
</evidence>
<evidence type="ECO:0000256" key="8">
    <source>
        <dbReference type="ARBA" id="ARBA00023170"/>
    </source>
</evidence>
<dbReference type="Pfam" id="PF02949">
    <property type="entry name" value="7tm_6"/>
    <property type="match status" value="1"/>
</dbReference>
<dbReference type="GO" id="GO:0004984">
    <property type="term" value="F:olfactory receptor activity"/>
    <property type="evidence" value="ECO:0007669"/>
    <property type="project" value="InterPro"/>
</dbReference>
<keyword evidence="7" id="KW-0472">Membrane</keyword>
<accession>A0A182J093</accession>
<dbReference type="InterPro" id="IPR004117">
    <property type="entry name" value="7tm6_olfct_rcpt"/>
</dbReference>
<keyword evidence="3" id="KW-0716">Sensory transduction</keyword>
<reference evidence="10" key="1">
    <citation type="submission" date="2022-08" db="UniProtKB">
        <authorList>
            <consortium name="EnsemblMetazoa"/>
        </authorList>
    </citation>
    <scope>IDENTIFICATION</scope>
    <source>
        <strain evidence="10">EBRO</strain>
    </source>
</reference>
<evidence type="ECO:0000313" key="10">
    <source>
        <dbReference type="EnsemblMetazoa" id="AATE008875-PA.1"/>
    </source>
</evidence>
<dbReference type="PANTHER" id="PTHR21137:SF35">
    <property type="entry name" value="ODORANT RECEPTOR 19A-RELATED"/>
    <property type="match status" value="1"/>
</dbReference>
<dbReference type="AlphaFoldDB" id="A0A182J093"/>
<organism evidence="10">
    <name type="scientific">Anopheles atroparvus</name>
    <name type="common">European mosquito</name>
    <dbReference type="NCBI Taxonomy" id="41427"/>
    <lineage>
        <taxon>Eukaryota</taxon>
        <taxon>Metazoa</taxon>
        <taxon>Ecdysozoa</taxon>
        <taxon>Arthropoda</taxon>
        <taxon>Hexapoda</taxon>
        <taxon>Insecta</taxon>
        <taxon>Pterygota</taxon>
        <taxon>Neoptera</taxon>
        <taxon>Endopterygota</taxon>
        <taxon>Diptera</taxon>
        <taxon>Nematocera</taxon>
        <taxon>Culicoidea</taxon>
        <taxon>Culicidae</taxon>
        <taxon>Anophelinae</taxon>
        <taxon>Anopheles</taxon>
    </lineage>
</organism>
<keyword evidence="4" id="KW-0812">Transmembrane</keyword>
<keyword evidence="9" id="KW-0807">Transducer</keyword>
<evidence type="ECO:0000256" key="2">
    <source>
        <dbReference type="ARBA" id="ARBA00022475"/>
    </source>
</evidence>
<keyword evidence="5" id="KW-0552">Olfaction</keyword>
<dbReference type="GO" id="GO:0005886">
    <property type="term" value="C:plasma membrane"/>
    <property type="evidence" value="ECO:0007669"/>
    <property type="project" value="UniProtKB-SubCell"/>
</dbReference>
<evidence type="ECO:0000256" key="4">
    <source>
        <dbReference type="ARBA" id="ARBA00022692"/>
    </source>
</evidence>
<keyword evidence="2" id="KW-1003">Cell membrane</keyword>
<evidence type="ECO:0000256" key="1">
    <source>
        <dbReference type="ARBA" id="ARBA00004651"/>
    </source>
</evidence>
<sequence>MKFWTRYLKRKEKLFRVQYKTPAQLFERACEKLIWYFAFCGCERMRADYTRRNARFIFLMTDLILYLAVNMYSIALAWGSLIDVVFCFVTMGVAIQGLTKMFAFSSPEMYELHMYNVRRLEEPARFPEVEDSRFHTATMCRVFIRILVIGFSLVGIVIHAYAFLMPLYKRELLLAFGFYLPFIDFRSPVGFTINWLYQSVQVVEGCIGLLACDTCLLFFIVHASGQMDQIIIYLRRLTELIESRNGNEQREAQIKELIGEIVQKHLEHTNRFVSDMDILLRKQFFINFGCMIFELVASLAILVRSPWYPGMAIVLICTMQLFISCALGTYISIQNDTLVDKIYHVNWYGLSTKHQKTLQQVLLCAQRPVVLSDGFTAIDLRYFVEVQPYIYKKIYSYLMVLQNGFGEPIGHRKSIVTLTVKRRIEELAATERFGSHQRTADRATEEECGILYFLYAPGGTGKSFLLEAILAYTRRQTKTKIALAEASSGIGDGRHPTFPELDATYAKLPRDMFLSRTGNLQGDVRRLLTASTQISVGNISNPDFLPILFPRNVDVTIINNSVLERLPEPEEVYLSVGTLVNQEEQQTLLLPTELLNSLNMSIRRCYLSATSTASAGFAMERGCKSFHSDHTVCMRSSVTGPY</sequence>
<protein>
    <submittedName>
        <fullName evidence="10">Uncharacterized protein</fullName>
    </submittedName>
</protein>
<dbReference type="GO" id="GO:0005549">
    <property type="term" value="F:odorant binding"/>
    <property type="evidence" value="ECO:0007669"/>
    <property type="project" value="InterPro"/>
</dbReference>
<keyword evidence="6" id="KW-1133">Transmembrane helix</keyword>
<evidence type="ECO:0000256" key="9">
    <source>
        <dbReference type="ARBA" id="ARBA00023224"/>
    </source>
</evidence>
<dbReference type="PANTHER" id="PTHR21137">
    <property type="entry name" value="ODORANT RECEPTOR"/>
    <property type="match status" value="1"/>
</dbReference>
<name>A0A182J093_ANOAO</name>
<evidence type="ECO:0000256" key="7">
    <source>
        <dbReference type="ARBA" id="ARBA00023136"/>
    </source>
</evidence>
<evidence type="ECO:0000256" key="3">
    <source>
        <dbReference type="ARBA" id="ARBA00022606"/>
    </source>
</evidence>
<dbReference type="EnsemblMetazoa" id="AATE008875-RA">
    <property type="protein sequence ID" value="AATE008875-PA.1"/>
    <property type="gene ID" value="AATE008875"/>
</dbReference>
<evidence type="ECO:0000256" key="6">
    <source>
        <dbReference type="ARBA" id="ARBA00022989"/>
    </source>
</evidence>
<dbReference type="STRING" id="41427.A0A182J093"/>
<dbReference type="VEuPathDB" id="VectorBase:AATE008875"/>
<keyword evidence="8" id="KW-0675">Receptor</keyword>
<proteinExistence type="predicted"/>
<comment type="subcellular location">
    <subcellularLocation>
        <location evidence="1">Cell membrane</location>
        <topology evidence="1">Multi-pass membrane protein</topology>
    </subcellularLocation>
</comment>
<dbReference type="GO" id="GO:0007165">
    <property type="term" value="P:signal transduction"/>
    <property type="evidence" value="ECO:0007669"/>
    <property type="project" value="UniProtKB-KW"/>
</dbReference>